<accession>X1F1F2</accession>
<sequence>ERMNLENILKKENNYDGFDDIILINPGSEKIIYEMSKYLSKGGILNLINTGSNEMKTPIDIGRIHYDGIKYVGNDSYDFAKSYKINNRSEIKENSIMWILGAGGPMGHMHVQRAIFKKYPPRKIVATNRQSNRIWNIQKRFKDIAKSRKIDLVCYKQKDFSRKQFSEILKKETNYKGFDNIIVLASSVEAVKDALNFIAEGGVINIFGGIPKRNFVKILSRKICSEKVRIIGSSGSNISDMKKTLTKVEEKKINTNNSVFAIGGINSLKKALLNVSKGVFPGKVVIFPQIENLDLTRVGKIKKKIPFIQKN</sequence>
<dbReference type="PANTHER" id="PTHR43401:SF2">
    <property type="entry name" value="L-THREONINE 3-DEHYDROGENASE"/>
    <property type="match status" value="1"/>
</dbReference>
<dbReference type="InterPro" id="IPR013149">
    <property type="entry name" value="ADH-like_C"/>
</dbReference>
<feature type="domain" description="Alcohol dehydrogenase-like C-terminal" evidence="2">
    <location>
        <begin position="107"/>
        <end position="248"/>
    </location>
</feature>
<protein>
    <recommendedName>
        <fullName evidence="2">Alcohol dehydrogenase-like C-terminal domain-containing protein</fullName>
    </recommendedName>
</protein>
<feature type="non-terminal residue" evidence="3">
    <location>
        <position position="1"/>
    </location>
</feature>
<keyword evidence="1" id="KW-0560">Oxidoreductase</keyword>
<dbReference type="PANTHER" id="PTHR43401">
    <property type="entry name" value="L-THREONINE 3-DEHYDROGENASE"/>
    <property type="match status" value="1"/>
</dbReference>
<gene>
    <name evidence="3" type="ORF">S03H2_10940</name>
</gene>
<organism evidence="3">
    <name type="scientific">marine sediment metagenome</name>
    <dbReference type="NCBI Taxonomy" id="412755"/>
    <lineage>
        <taxon>unclassified sequences</taxon>
        <taxon>metagenomes</taxon>
        <taxon>ecological metagenomes</taxon>
    </lineage>
</organism>
<evidence type="ECO:0000313" key="3">
    <source>
        <dbReference type="EMBL" id="GAH38752.1"/>
    </source>
</evidence>
<evidence type="ECO:0000256" key="1">
    <source>
        <dbReference type="ARBA" id="ARBA00023002"/>
    </source>
</evidence>
<dbReference type="InterPro" id="IPR036291">
    <property type="entry name" value="NAD(P)-bd_dom_sf"/>
</dbReference>
<proteinExistence type="predicted"/>
<dbReference type="InterPro" id="IPR050129">
    <property type="entry name" value="Zn_alcohol_dh"/>
</dbReference>
<dbReference type="EMBL" id="BARU01005603">
    <property type="protein sequence ID" value="GAH38752.1"/>
    <property type="molecule type" value="Genomic_DNA"/>
</dbReference>
<dbReference type="Pfam" id="PF00107">
    <property type="entry name" value="ADH_zinc_N"/>
    <property type="match status" value="1"/>
</dbReference>
<dbReference type="Gene3D" id="3.90.180.10">
    <property type="entry name" value="Medium-chain alcohol dehydrogenases, catalytic domain"/>
    <property type="match status" value="1"/>
</dbReference>
<evidence type="ECO:0000259" key="2">
    <source>
        <dbReference type="Pfam" id="PF00107"/>
    </source>
</evidence>
<dbReference type="GO" id="GO:0016491">
    <property type="term" value="F:oxidoreductase activity"/>
    <property type="evidence" value="ECO:0007669"/>
    <property type="project" value="UniProtKB-KW"/>
</dbReference>
<reference evidence="3" key="1">
    <citation type="journal article" date="2014" name="Front. Microbiol.">
        <title>High frequency of phylogenetically diverse reductive dehalogenase-homologous genes in deep subseafloor sedimentary metagenomes.</title>
        <authorList>
            <person name="Kawai M."/>
            <person name="Futagami T."/>
            <person name="Toyoda A."/>
            <person name="Takaki Y."/>
            <person name="Nishi S."/>
            <person name="Hori S."/>
            <person name="Arai W."/>
            <person name="Tsubouchi T."/>
            <person name="Morono Y."/>
            <person name="Uchiyama I."/>
            <person name="Ito T."/>
            <person name="Fujiyama A."/>
            <person name="Inagaki F."/>
            <person name="Takami H."/>
        </authorList>
    </citation>
    <scope>NUCLEOTIDE SEQUENCE</scope>
    <source>
        <strain evidence="3">Expedition CK06-06</strain>
    </source>
</reference>
<dbReference type="Gene3D" id="3.40.50.720">
    <property type="entry name" value="NAD(P)-binding Rossmann-like Domain"/>
    <property type="match status" value="1"/>
</dbReference>
<name>X1F1F2_9ZZZZ</name>
<dbReference type="SUPFAM" id="SSF51735">
    <property type="entry name" value="NAD(P)-binding Rossmann-fold domains"/>
    <property type="match status" value="1"/>
</dbReference>
<dbReference type="AlphaFoldDB" id="X1F1F2"/>
<comment type="caution">
    <text evidence="3">The sequence shown here is derived from an EMBL/GenBank/DDBJ whole genome shotgun (WGS) entry which is preliminary data.</text>
</comment>